<evidence type="ECO:0000313" key="3">
    <source>
        <dbReference type="Proteomes" id="UP000813444"/>
    </source>
</evidence>
<dbReference type="Pfam" id="PF03435">
    <property type="entry name" value="Sacchrp_dh_NADP"/>
    <property type="match status" value="1"/>
</dbReference>
<comment type="caution">
    <text evidence="2">The sequence shown here is derived from an EMBL/GenBank/DDBJ whole genome shotgun (WGS) entry which is preliminary data.</text>
</comment>
<organism evidence="2 3">
    <name type="scientific">Stachybotrys elegans</name>
    <dbReference type="NCBI Taxonomy" id="80388"/>
    <lineage>
        <taxon>Eukaryota</taxon>
        <taxon>Fungi</taxon>
        <taxon>Dikarya</taxon>
        <taxon>Ascomycota</taxon>
        <taxon>Pezizomycotina</taxon>
        <taxon>Sordariomycetes</taxon>
        <taxon>Hypocreomycetidae</taxon>
        <taxon>Hypocreales</taxon>
        <taxon>Stachybotryaceae</taxon>
        <taxon>Stachybotrys</taxon>
    </lineage>
</organism>
<gene>
    <name evidence="2" type="ORF">B0I35DRAFT_364904</name>
</gene>
<dbReference type="InterPro" id="IPR036291">
    <property type="entry name" value="NAD(P)-bd_dom_sf"/>
</dbReference>
<dbReference type="PANTHER" id="PTHR43781">
    <property type="entry name" value="SACCHAROPINE DEHYDROGENASE"/>
    <property type="match status" value="1"/>
</dbReference>
<proteinExistence type="predicted"/>
<keyword evidence="3" id="KW-1185">Reference proteome</keyword>
<accession>A0A8K0WJ20</accession>
<reference evidence="2" key="1">
    <citation type="journal article" date="2021" name="Nat. Commun.">
        <title>Genetic determinants of endophytism in the Arabidopsis root mycobiome.</title>
        <authorList>
            <person name="Mesny F."/>
            <person name="Miyauchi S."/>
            <person name="Thiergart T."/>
            <person name="Pickel B."/>
            <person name="Atanasova L."/>
            <person name="Karlsson M."/>
            <person name="Huettel B."/>
            <person name="Barry K.W."/>
            <person name="Haridas S."/>
            <person name="Chen C."/>
            <person name="Bauer D."/>
            <person name="Andreopoulos W."/>
            <person name="Pangilinan J."/>
            <person name="LaButti K."/>
            <person name="Riley R."/>
            <person name="Lipzen A."/>
            <person name="Clum A."/>
            <person name="Drula E."/>
            <person name="Henrissat B."/>
            <person name="Kohler A."/>
            <person name="Grigoriev I.V."/>
            <person name="Martin F.M."/>
            <person name="Hacquard S."/>
        </authorList>
    </citation>
    <scope>NUCLEOTIDE SEQUENCE</scope>
    <source>
        <strain evidence="2">MPI-CAGE-CH-0235</strain>
    </source>
</reference>
<protein>
    <recommendedName>
        <fullName evidence="1">Saccharopine dehydrogenase NADP binding domain-containing protein</fullName>
    </recommendedName>
</protein>
<name>A0A8K0WJ20_9HYPO</name>
<feature type="domain" description="Saccharopine dehydrogenase NADP binding" evidence="1">
    <location>
        <begin position="3"/>
        <end position="116"/>
    </location>
</feature>
<dbReference type="PANTHER" id="PTHR43781:SF1">
    <property type="entry name" value="SACCHAROPINE DEHYDROGENASE"/>
    <property type="match status" value="1"/>
</dbReference>
<dbReference type="OrthoDB" id="10268090at2759"/>
<dbReference type="AlphaFoldDB" id="A0A8K0WJ20"/>
<evidence type="ECO:0000259" key="1">
    <source>
        <dbReference type="Pfam" id="PF03435"/>
    </source>
</evidence>
<evidence type="ECO:0000313" key="2">
    <source>
        <dbReference type="EMBL" id="KAH7303482.1"/>
    </source>
</evidence>
<dbReference type="SUPFAM" id="SSF51735">
    <property type="entry name" value="NAD(P)-binding Rossmann-fold domains"/>
    <property type="match status" value="1"/>
</dbReference>
<sequence>MLLIYGATGYTGRLACQHAKDSNLTFQIAGRTQSTLQELSASLGIPHRVFDLQNIADNLRDVSVLLNCAGPFPVTAGPLVDACMSSGVHYLDISADIDSYRTVELKNEDAKRAGVMLLPGCGGSVAMLGCLTAYVVEHARSVKSIDVALRISGSMSRGSALSAARSVTAQVLNRVDGELVQADTGNTCNFDFDNDEGMVSCFPVTLPDLITLYHSTGVRNIRAFLHVAGNVLPSGDLSGMPDGPDTEERDANPYVASAVVEDEDGIGKRGVLHMVNGYTFTAIASVEAAKRVLAGKAEPGFQTPVQMFGGRFVESVPGSQLSMM</sequence>
<dbReference type="InterPro" id="IPR005097">
    <property type="entry name" value="Sacchrp_dh_NADP-bd"/>
</dbReference>
<dbReference type="EMBL" id="JAGPNK010000033">
    <property type="protein sequence ID" value="KAH7303482.1"/>
    <property type="molecule type" value="Genomic_DNA"/>
</dbReference>
<dbReference type="Proteomes" id="UP000813444">
    <property type="component" value="Unassembled WGS sequence"/>
</dbReference>
<dbReference type="Gene3D" id="3.40.50.720">
    <property type="entry name" value="NAD(P)-binding Rossmann-like Domain"/>
    <property type="match status" value="1"/>
</dbReference>